<sequence length="601" mass="67272">MRRFPVDIKRYAGVCFLLALCLGWMEAAQGAVTVRVIQDMTPSSGMAGYGQDDTGSFIALRGGGGEHVVVQLLVRTDVPPLKDISFVFDVVGLDNLKAWRSWSIWNVPEVGVPVLIKGPMQPALQTTEAGRFPRFDLPDANALGGRPLTEALPSVASCSVYIECELPRGKAGTYAGRLSMLSEGMTVAQIPVQVDVLPYDLPETPDFIVEMNSYGDWTRLLAPTVANYHAIHRLFRHFRSTFTLVPYRQDGSAVLPFLEPVVKGYTGGIAMDWQDFLKANGPLFDGTAFADGHPLSHFLLPFRYGWPVHGARDGDPRLAELRRNAGLRQAMRAFFAEKGWVTEKERPHTRFQEFHNENPEHGSNGPWFMDEPRTQQDMEGHALYTSFKVDGFPAYRVDISDWRRVRNGLERMGSYVDDWYISVNPAYLDGEALAIFRDLQGQRGSDAANQEGWLFGYGELAGFVRDGKAVSHAALVAALCRYWSMDLDGYAQWITDLWKPANEPELPPEARPLYFANAGGARTLFWPGTYLGVDGPLPSLRLFSVRQAVQMIDTASLVCRRHPERCKAVRERLASLSSEDERENRMYMQGLQTILTEHGEQ</sequence>
<feature type="chain" id="PRO_5029629809" description="Glycoside hydrolase 123 C-terminal domain-containing protein" evidence="1">
    <location>
        <begin position="28"/>
        <end position="601"/>
    </location>
</feature>
<dbReference type="Proteomes" id="UP000503840">
    <property type="component" value="Unassembled WGS sequence"/>
</dbReference>
<proteinExistence type="predicted"/>
<feature type="signal peptide" evidence="1">
    <location>
        <begin position="1"/>
        <end position="27"/>
    </location>
</feature>
<organism evidence="2 3">
    <name type="scientific">Desulfovibrio subterraneus</name>
    <dbReference type="NCBI Taxonomy" id="2718620"/>
    <lineage>
        <taxon>Bacteria</taxon>
        <taxon>Pseudomonadati</taxon>
        <taxon>Thermodesulfobacteriota</taxon>
        <taxon>Desulfovibrionia</taxon>
        <taxon>Desulfovibrionales</taxon>
        <taxon>Desulfovibrionaceae</taxon>
        <taxon>Desulfovibrio</taxon>
    </lineage>
</organism>
<evidence type="ECO:0008006" key="4">
    <source>
        <dbReference type="Google" id="ProtNLM"/>
    </source>
</evidence>
<keyword evidence="1" id="KW-0732">Signal</keyword>
<name>A0A7J0BIZ9_9BACT</name>
<keyword evidence="3" id="KW-1185">Reference proteome</keyword>
<evidence type="ECO:0000313" key="3">
    <source>
        <dbReference type="Proteomes" id="UP000503840"/>
    </source>
</evidence>
<evidence type="ECO:0000313" key="2">
    <source>
        <dbReference type="EMBL" id="GFM33211.1"/>
    </source>
</evidence>
<gene>
    <name evidence="2" type="ORF">DSM101010T_15760</name>
</gene>
<comment type="caution">
    <text evidence="2">The sequence shown here is derived from an EMBL/GenBank/DDBJ whole genome shotgun (WGS) entry which is preliminary data.</text>
</comment>
<dbReference type="AlphaFoldDB" id="A0A7J0BIZ9"/>
<evidence type="ECO:0000256" key="1">
    <source>
        <dbReference type="SAM" id="SignalP"/>
    </source>
</evidence>
<dbReference type="EMBL" id="BLVO01000013">
    <property type="protein sequence ID" value="GFM33211.1"/>
    <property type="molecule type" value="Genomic_DNA"/>
</dbReference>
<accession>A0A7J0BIZ9</accession>
<protein>
    <recommendedName>
        <fullName evidence="4">Glycoside hydrolase 123 C-terminal domain-containing protein</fullName>
    </recommendedName>
</protein>
<reference evidence="2 3" key="1">
    <citation type="submission" date="2020-05" db="EMBL/GenBank/DDBJ databases">
        <title>Draft genome sequence of Desulfovibrio sp. strain HN2T.</title>
        <authorList>
            <person name="Ueno A."/>
            <person name="Tamazawa S."/>
            <person name="Tamamura S."/>
            <person name="Murakami T."/>
            <person name="Kiyama T."/>
            <person name="Inomata H."/>
            <person name="Amano Y."/>
            <person name="Miyakawa K."/>
            <person name="Tamaki H."/>
            <person name="Naganuma T."/>
            <person name="Kaneko K."/>
        </authorList>
    </citation>
    <scope>NUCLEOTIDE SEQUENCE [LARGE SCALE GENOMIC DNA]</scope>
    <source>
        <strain evidence="2 3">HN2</strain>
    </source>
</reference>